<reference evidence="1" key="1">
    <citation type="submission" date="2020-04" db="EMBL/GenBank/DDBJ databases">
        <authorList>
            <person name="Sombolestani A."/>
        </authorList>
    </citation>
    <scope>NUCLEOTIDE SEQUENCE</scope>
    <source>
        <strain evidence="1">LMG 31484</strain>
    </source>
</reference>
<organism evidence="1 2">
    <name type="scientific">Gluconobacter vitians</name>
    <dbReference type="NCBI Taxonomy" id="2728102"/>
    <lineage>
        <taxon>Bacteria</taxon>
        <taxon>Pseudomonadati</taxon>
        <taxon>Pseudomonadota</taxon>
        <taxon>Alphaproteobacteria</taxon>
        <taxon>Acetobacterales</taxon>
        <taxon>Acetobacteraceae</taxon>
        <taxon>Gluconobacter</taxon>
    </lineage>
</organism>
<reference evidence="1" key="2">
    <citation type="submission" date="2020-11" db="EMBL/GenBank/DDBJ databases">
        <title>Description of novel Gluconobacter species.</title>
        <authorList>
            <person name="Cleenwerck I."/>
            <person name="Cnockaert M."/>
            <person name="Borremans W."/>
            <person name="Wieme A.D."/>
            <person name="De Vuyst L."/>
            <person name="Vandamme P."/>
        </authorList>
    </citation>
    <scope>NUCLEOTIDE SEQUENCE</scope>
    <source>
        <strain evidence="1">LMG 31484</strain>
    </source>
</reference>
<keyword evidence="2" id="KW-1185">Reference proteome</keyword>
<evidence type="ECO:0000313" key="2">
    <source>
        <dbReference type="Proteomes" id="UP000623107"/>
    </source>
</evidence>
<sequence length="101" mass="11127">MSSCPGKIRATNVNHVTIGQKYCMWLSLDGSQGIAVEIIGWRLSSNPTQPVEAPTQLKGMDPNYILLVKEISTGNTLTITDTHDNGGAMYYKTKRATFHEI</sequence>
<protein>
    <submittedName>
        <fullName evidence="1">Uncharacterized protein</fullName>
    </submittedName>
</protein>
<accession>A0ABR9Y424</accession>
<dbReference type="Proteomes" id="UP000623107">
    <property type="component" value="Unassembled WGS sequence"/>
</dbReference>
<name>A0ABR9Y424_9PROT</name>
<dbReference type="RefSeq" id="WP_194259390.1">
    <property type="nucleotide sequence ID" value="NZ_JABCQG010000005.1"/>
</dbReference>
<dbReference type="EMBL" id="JABCQG010000005">
    <property type="protein sequence ID" value="MBF0858696.1"/>
    <property type="molecule type" value="Genomic_DNA"/>
</dbReference>
<comment type="caution">
    <text evidence="1">The sequence shown here is derived from an EMBL/GenBank/DDBJ whole genome shotgun (WGS) entry which is preliminary data.</text>
</comment>
<gene>
    <name evidence="1" type="ORF">HKD24_05640</name>
</gene>
<proteinExistence type="predicted"/>
<evidence type="ECO:0000313" key="1">
    <source>
        <dbReference type="EMBL" id="MBF0858696.1"/>
    </source>
</evidence>